<dbReference type="RefSeq" id="WP_406763911.1">
    <property type="nucleotide sequence ID" value="NZ_JBJHZY010000001.1"/>
</dbReference>
<comment type="caution">
    <text evidence="2">The sequence shown here is derived from an EMBL/GenBank/DDBJ whole genome shotgun (WGS) entry which is preliminary data.</text>
</comment>
<dbReference type="Proteomes" id="UP001623661">
    <property type="component" value="Unassembled WGS sequence"/>
</dbReference>
<reference evidence="2 3" key="1">
    <citation type="submission" date="2024-11" db="EMBL/GenBank/DDBJ databases">
        <authorList>
            <person name="Heng Y.C."/>
            <person name="Lim A.C.H."/>
            <person name="Lee J.K.Y."/>
            <person name="Kittelmann S."/>
        </authorList>
    </citation>
    <scope>NUCLEOTIDE SEQUENCE [LARGE SCALE GENOMIC DNA]</scope>
    <source>
        <strain evidence="2 3">WILCCON 0202</strain>
    </source>
</reference>
<keyword evidence="1" id="KW-0812">Transmembrane</keyword>
<evidence type="ECO:0000256" key="1">
    <source>
        <dbReference type="SAM" id="Phobius"/>
    </source>
</evidence>
<keyword evidence="3" id="KW-1185">Reference proteome</keyword>
<feature type="transmembrane region" description="Helical" evidence="1">
    <location>
        <begin position="12"/>
        <end position="45"/>
    </location>
</feature>
<organism evidence="2 3">
    <name type="scientific">Candidatus Clostridium radicumherbarum</name>
    <dbReference type="NCBI Taxonomy" id="3381662"/>
    <lineage>
        <taxon>Bacteria</taxon>
        <taxon>Bacillati</taxon>
        <taxon>Bacillota</taxon>
        <taxon>Clostridia</taxon>
        <taxon>Eubacteriales</taxon>
        <taxon>Clostridiaceae</taxon>
        <taxon>Clostridium</taxon>
    </lineage>
</organism>
<dbReference type="EMBL" id="JBJHZY010000001">
    <property type="protein sequence ID" value="MFL0267305.1"/>
    <property type="molecule type" value="Genomic_DNA"/>
</dbReference>
<name>A0ABW8TPC3_9CLOT</name>
<keyword evidence="1" id="KW-1133">Transmembrane helix</keyword>
<evidence type="ECO:0000313" key="3">
    <source>
        <dbReference type="Proteomes" id="UP001623661"/>
    </source>
</evidence>
<accession>A0ABW8TPC3</accession>
<gene>
    <name evidence="2" type="ORF">ACJDUH_04240</name>
</gene>
<sequence length="88" mass="10238">MFFINRGNSSFLILALVILVFLVLINFLPYILLIGGIMWIANYVYKKFKNRNLRKDPKVDVKNGSFDTSKNDEFKTANVIDVEYTEVK</sequence>
<keyword evidence="1" id="KW-0472">Membrane</keyword>
<proteinExistence type="predicted"/>
<protein>
    <submittedName>
        <fullName evidence="2">Uncharacterized protein</fullName>
    </submittedName>
</protein>
<evidence type="ECO:0000313" key="2">
    <source>
        <dbReference type="EMBL" id="MFL0267305.1"/>
    </source>
</evidence>